<reference evidence="2" key="1">
    <citation type="journal article" date="2014" name="Int. J. Syst. Evol. Microbiol.">
        <title>Complete genome of a new Firmicutes species belonging to the dominant human colonic microbiota ('Ruminococcus bicirculans') reveals two chromosomes and a selective capacity to utilize plant glucans.</title>
        <authorList>
            <consortium name="NISC Comparative Sequencing Program"/>
            <person name="Wegmann U."/>
            <person name="Louis P."/>
            <person name="Goesmann A."/>
            <person name="Henrissat B."/>
            <person name="Duncan S.H."/>
            <person name="Flint H.J."/>
        </authorList>
    </citation>
    <scope>NUCLEOTIDE SEQUENCE</scope>
    <source>
        <strain evidence="2">JCM 15896</strain>
    </source>
</reference>
<evidence type="ECO:0000313" key="2">
    <source>
        <dbReference type="EMBL" id="GAA0860353.1"/>
    </source>
</evidence>
<reference evidence="4" key="2">
    <citation type="journal article" date="2019" name="Int. J. Syst. Evol. Microbiol.">
        <title>The Global Catalogue of Microorganisms (GCM) 10K type strain sequencing project: providing services to taxonomists for standard genome sequencing and annotation.</title>
        <authorList>
            <consortium name="The Broad Institute Genomics Platform"/>
            <consortium name="The Broad Institute Genome Sequencing Center for Infectious Disease"/>
            <person name="Wu L."/>
            <person name="Ma J."/>
        </authorList>
    </citation>
    <scope>NUCLEOTIDE SEQUENCE [LARGE SCALE GENOMIC DNA]</scope>
    <source>
        <strain evidence="4">JCM 15896</strain>
    </source>
</reference>
<gene>
    <name evidence="1" type="ORF">GCM10009114_36990</name>
    <name evidence="2" type="ORF">GCM10009114_37070</name>
    <name evidence="3" type="ORF">GCM10009114_37100</name>
</gene>
<proteinExistence type="predicted"/>
<dbReference type="Proteomes" id="UP001500359">
    <property type="component" value="Unassembled WGS sequence"/>
</dbReference>
<dbReference type="EMBL" id="BAAAFD010000026">
    <property type="protein sequence ID" value="GAA0860353.1"/>
    <property type="molecule type" value="Genomic_DNA"/>
</dbReference>
<name>A0ABP3X3R6_9ALTE</name>
<comment type="caution">
    <text evidence="2">The sequence shown here is derived from an EMBL/GenBank/DDBJ whole genome shotgun (WGS) entry which is preliminary data.</text>
</comment>
<organism evidence="2 4">
    <name type="scientific">Aliiglaciecola litoralis</name>
    <dbReference type="NCBI Taxonomy" id="582857"/>
    <lineage>
        <taxon>Bacteria</taxon>
        <taxon>Pseudomonadati</taxon>
        <taxon>Pseudomonadota</taxon>
        <taxon>Gammaproteobacteria</taxon>
        <taxon>Alteromonadales</taxon>
        <taxon>Alteromonadaceae</taxon>
        <taxon>Aliiglaciecola</taxon>
    </lineage>
</organism>
<evidence type="ECO:0000313" key="1">
    <source>
        <dbReference type="EMBL" id="GAA0860334.1"/>
    </source>
</evidence>
<protein>
    <submittedName>
        <fullName evidence="2">Uncharacterized protein</fullName>
    </submittedName>
</protein>
<dbReference type="EMBL" id="BAAAFD010000025">
    <property type="protein sequence ID" value="GAA0860334.1"/>
    <property type="molecule type" value="Genomic_DNA"/>
</dbReference>
<sequence length="62" mass="6873">MFRHIEYGISKSRFSPFLEQAQSTAKRLLEIVELKAAWTASVHSIGGKVVEGVSAGIRRITN</sequence>
<keyword evidence="4" id="KW-1185">Reference proteome</keyword>
<evidence type="ECO:0000313" key="3">
    <source>
        <dbReference type="EMBL" id="GAA0860356.1"/>
    </source>
</evidence>
<accession>A0ABP3X3R6</accession>
<dbReference type="EMBL" id="BAAAFD010000027">
    <property type="protein sequence ID" value="GAA0860356.1"/>
    <property type="molecule type" value="Genomic_DNA"/>
</dbReference>
<evidence type="ECO:0000313" key="4">
    <source>
        <dbReference type="Proteomes" id="UP001500359"/>
    </source>
</evidence>
<reference evidence="2" key="3">
    <citation type="submission" date="2023-12" db="EMBL/GenBank/DDBJ databases">
        <authorList>
            <person name="Sun Q."/>
            <person name="Inoue M."/>
        </authorList>
    </citation>
    <scope>NUCLEOTIDE SEQUENCE</scope>
    <source>
        <strain evidence="2">JCM 15896</strain>
    </source>
</reference>